<evidence type="ECO:0000313" key="3">
    <source>
        <dbReference type="EMBL" id="PTD94975.1"/>
    </source>
</evidence>
<dbReference type="Proteomes" id="UP000241193">
    <property type="component" value="Unassembled WGS sequence"/>
</dbReference>
<comment type="similarity">
    <text evidence="1">Belongs to the bactofilin family.</text>
</comment>
<dbReference type="Pfam" id="PF04519">
    <property type="entry name" value="Bactofilin"/>
    <property type="match status" value="1"/>
</dbReference>
<dbReference type="InterPro" id="IPR007607">
    <property type="entry name" value="BacA/B"/>
</dbReference>
<feature type="region of interest" description="Disordered" evidence="2">
    <location>
        <begin position="1"/>
        <end position="66"/>
    </location>
</feature>
<comment type="caution">
    <text evidence="3">The sequence shown here is derived from an EMBL/GenBank/DDBJ whole genome shotgun (WGS) entry which is preliminary data.</text>
</comment>
<dbReference type="PANTHER" id="PTHR35024:SF4">
    <property type="entry name" value="POLYMER-FORMING CYTOSKELETAL PROTEIN"/>
    <property type="match status" value="1"/>
</dbReference>
<evidence type="ECO:0000256" key="2">
    <source>
        <dbReference type="SAM" id="MobiDB-lite"/>
    </source>
</evidence>
<organism evidence="3 4">
    <name type="scientific">Pseudothauera lacus</name>
    <dbReference type="NCBI Taxonomy" id="2136175"/>
    <lineage>
        <taxon>Bacteria</taxon>
        <taxon>Pseudomonadati</taxon>
        <taxon>Pseudomonadota</taxon>
        <taxon>Betaproteobacteria</taxon>
        <taxon>Rhodocyclales</taxon>
        <taxon>Zoogloeaceae</taxon>
        <taxon>Pseudothauera</taxon>
    </lineage>
</organism>
<accession>A0A2T4IB24</accession>
<evidence type="ECO:0000256" key="1">
    <source>
        <dbReference type="ARBA" id="ARBA00044755"/>
    </source>
</evidence>
<sequence>MFNKPPLFNKPAETPGARMPSRPLNAPPLSPASSTVVATPRSEAVADSSPAPARPQAEVEDGARASDSRLIVGPEVKLKGAQILDCDTLVVEGRVEATMDSRVIRIAENGAFSGTVGIDVAEIHGRFEGELTARKQLIVHATGRVSGKIRYGKIFIEEGGEISGDVQSLSTVQESSRALERESSVPRVVAAAG</sequence>
<gene>
    <name evidence="3" type="ORF">C8261_16750</name>
</gene>
<reference evidence="3 4" key="2">
    <citation type="submission" date="2018-04" db="EMBL/GenBank/DDBJ databases">
        <title>Thauera lacus sp. nov., isolated from an saline lake in Inner Mongolia, China.</title>
        <authorList>
            <person name="Liang Q.-Y."/>
        </authorList>
    </citation>
    <scope>NUCLEOTIDE SEQUENCE [LARGE SCALE GENOMIC DNA]</scope>
    <source>
        <strain evidence="3 4">D20</strain>
    </source>
</reference>
<keyword evidence="4" id="KW-1185">Reference proteome</keyword>
<evidence type="ECO:0000313" key="4">
    <source>
        <dbReference type="Proteomes" id="UP000241193"/>
    </source>
</evidence>
<dbReference type="OrthoDB" id="9179856at2"/>
<dbReference type="RefSeq" id="WP_107494877.1">
    <property type="nucleotide sequence ID" value="NZ_PZKC01000024.1"/>
</dbReference>
<dbReference type="PANTHER" id="PTHR35024">
    <property type="entry name" value="HYPOTHETICAL CYTOSOLIC PROTEIN"/>
    <property type="match status" value="1"/>
</dbReference>
<dbReference type="AlphaFoldDB" id="A0A2T4IB24"/>
<reference evidence="3 4" key="1">
    <citation type="submission" date="2018-03" db="EMBL/GenBank/DDBJ databases">
        <authorList>
            <person name="Keele B.F."/>
        </authorList>
    </citation>
    <scope>NUCLEOTIDE SEQUENCE [LARGE SCALE GENOMIC DNA]</scope>
    <source>
        <strain evidence="3 4">D20</strain>
    </source>
</reference>
<dbReference type="EMBL" id="PZKC01000024">
    <property type="protein sequence ID" value="PTD94975.1"/>
    <property type="molecule type" value="Genomic_DNA"/>
</dbReference>
<proteinExistence type="inferred from homology"/>
<protein>
    <submittedName>
        <fullName evidence="3">Cell shape determination protein CcmA</fullName>
    </submittedName>
</protein>
<name>A0A2T4IB24_9RHOO</name>